<evidence type="ECO:0000256" key="10">
    <source>
        <dbReference type="PIRSR" id="PIRSR015894-2"/>
    </source>
</evidence>
<dbReference type="FunFam" id="3.20.20.150:FF:000008">
    <property type="entry name" value="Protein arginine N-methyltransferase 5"/>
    <property type="match status" value="1"/>
</dbReference>
<dbReference type="InterPro" id="IPR035247">
    <property type="entry name" value="PRMT5_TIM"/>
</dbReference>
<gene>
    <name evidence="15" type="ORF">HICCMSTLAB_LOCUS3524</name>
</gene>
<organism evidence="15 16">
    <name type="scientific">Cotesia congregata</name>
    <name type="common">Parasitoid wasp</name>
    <name type="synonym">Apanteles congregatus</name>
    <dbReference type="NCBI Taxonomy" id="51543"/>
    <lineage>
        <taxon>Eukaryota</taxon>
        <taxon>Metazoa</taxon>
        <taxon>Ecdysozoa</taxon>
        <taxon>Arthropoda</taxon>
        <taxon>Hexapoda</taxon>
        <taxon>Insecta</taxon>
        <taxon>Pterygota</taxon>
        <taxon>Neoptera</taxon>
        <taxon>Endopterygota</taxon>
        <taxon>Hymenoptera</taxon>
        <taxon>Apocrita</taxon>
        <taxon>Ichneumonoidea</taxon>
        <taxon>Braconidae</taxon>
        <taxon>Microgastrinae</taxon>
        <taxon>Cotesia</taxon>
    </lineage>
</organism>
<dbReference type="Gene3D" id="2.70.160.11">
    <property type="entry name" value="Hnrnp arginine n-methyltransferase1"/>
    <property type="match status" value="1"/>
</dbReference>
<feature type="binding site" evidence="10">
    <location>
        <begin position="404"/>
        <end position="405"/>
    </location>
    <ligand>
        <name>S-adenosyl-L-methionine</name>
        <dbReference type="ChEBI" id="CHEBI:59789"/>
    </ligand>
</feature>
<evidence type="ECO:0000259" key="14">
    <source>
        <dbReference type="Pfam" id="PF17286"/>
    </source>
</evidence>
<feature type="binding site" evidence="10">
    <location>
        <position position="310"/>
    </location>
    <ligand>
        <name>S-adenosyl-L-methionine</name>
        <dbReference type="ChEBI" id="CHEBI:59789"/>
    </ligand>
</feature>
<sequence length="622" mass="70816">MSGTRTVSCGLNFAAAPDLHSCLETAQQSGYEYICVPLVHPQLKREFISGPAKNRHEAFTRADMVLNSSDWNALIVGKLSPYINVDSPVRHVRENSEAMLAQELSLASHLSIPAITFKLQGGIDKNVNLACIINDKVVTVSNTQIWVQIPMENPLKQKMSYRTDEEVVCESPWEWWNEFRFICDFDKKIGVALIVSHDLPEEDEINRWLGEPIKCLILPTTLFMTNKKGYPVLGRAHQALIQRFSPLNVQFLLTGANRYSDLALYFNYLDHVWKKGFQVHGPLQRYGRGYEDYLQFPLQPLMDNLESGTYEVFEKDPVKYSEYQRAIHRAITAKIQNESLDTTLVIMVVGAGRGPLVRATLHAADMAKVNVRVYAVEKNPNAILTLHALKNDVFGPRVTIVSSDMRQWEAPEKADIIVSELLGSFGDNELSPECLDGAQKFLKDDGVSIPQSYTSYIGPVQSSKIYNELKQCHDKDKHPLAHFETPYVVYLHNKYQIDKEQPLFTFNHPNKDEVINNSRYEKKIFTAEQNSVLHGFVGYFDVVLYESITLSIVPDTHSPGMLSWFPIFFPVKEPIPVKAKEKIEISFWRKCSSRNVWYEWCITKPKCLGIHNPNGRSNTIGL</sequence>
<keyword evidence="1 8" id="KW-0489">Methyltransferase</keyword>
<dbReference type="EMBL" id="CAJNRD030001118">
    <property type="protein sequence ID" value="CAG5082315.1"/>
    <property type="molecule type" value="Genomic_DNA"/>
</dbReference>
<dbReference type="GO" id="GO:0035243">
    <property type="term" value="F:protein-arginine omega-N symmetric methyltransferase activity"/>
    <property type="evidence" value="ECO:0007669"/>
    <property type="project" value="UniProtKB-EC"/>
</dbReference>
<dbReference type="GO" id="GO:0044020">
    <property type="term" value="F:histone H4R3 methyltransferase activity"/>
    <property type="evidence" value="ECO:0007669"/>
    <property type="project" value="UniProtKB-ARBA"/>
</dbReference>
<comment type="caution">
    <text evidence="15">The sequence shown here is derived from an EMBL/GenBank/DDBJ whole genome shotgun (WGS) entry which is preliminary data.</text>
</comment>
<dbReference type="PIRSF" id="PIRSF015894">
    <property type="entry name" value="Skb1_MeTrfase"/>
    <property type="match status" value="1"/>
</dbReference>
<evidence type="ECO:0000259" key="12">
    <source>
        <dbReference type="Pfam" id="PF05185"/>
    </source>
</evidence>
<dbReference type="GO" id="GO:0005829">
    <property type="term" value="C:cytosol"/>
    <property type="evidence" value="ECO:0007669"/>
    <property type="project" value="TreeGrafter"/>
</dbReference>
<dbReference type="PANTHER" id="PTHR10738">
    <property type="entry name" value="PROTEIN ARGININE N-METHYLTRANSFERASE 5"/>
    <property type="match status" value="1"/>
</dbReference>
<feature type="site" description="Critical for specifying symmetric addition of methyl groups" evidence="11">
    <location>
        <position position="313"/>
    </location>
</feature>
<evidence type="ECO:0000256" key="9">
    <source>
        <dbReference type="PIRSR" id="PIRSR015894-1"/>
    </source>
</evidence>
<evidence type="ECO:0000256" key="1">
    <source>
        <dbReference type="ARBA" id="ARBA00022603"/>
    </source>
</evidence>
<dbReference type="PANTHER" id="PTHR10738:SF0">
    <property type="entry name" value="PROTEIN ARGININE N-METHYLTRANSFERASE 5"/>
    <property type="match status" value="1"/>
</dbReference>
<dbReference type="PROSITE" id="PS51678">
    <property type="entry name" value="SAM_MT_PRMT"/>
    <property type="match status" value="1"/>
</dbReference>
<evidence type="ECO:0000256" key="5">
    <source>
        <dbReference type="ARBA" id="ARBA00023015"/>
    </source>
</evidence>
<dbReference type="FunFam" id="2.70.160.11:FF:000003">
    <property type="entry name" value="Protein arginine N-methyltransferase 5"/>
    <property type="match status" value="1"/>
</dbReference>
<accession>A0A8J2H8B1</accession>
<feature type="domain" description="PRMT5 oligomerisation" evidence="14">
    <location>
        <begin position="452"/>
        <end position="619"/>
    </location>
</feature>
<feature type="domain" description="PRMT5 TIM barrel" evidence="13">
    <location>
        <begin position="30"/>
        <end position="274"/>
    </location>
</feature>
<evidence type="ECO:0000256" key="4">
    <source>
        <dbReference type="ARBA" id="ARBA00022853"/>
    </source>
</evidence>
<evidence type="ECO:0000256" key="8">
    <source>
        <dbReference type="PIRNR" id="PIRNR015894"/>
    </source>
</evidence>
<feature type="active site" description="Proton donor/acceptor" evidence="9">
    <location>
        <position position="429"/>
    </location>
</feature>
<evidence type="ECO:0000256" key="6">
    <source>
        <dbReference type="ARBA" id="ARBA00023163"/>
    </source>
</evidence>
<evidence type="ECO:0000313" key="16">
    <source>
        <dbReference type="Proteomes" id="UP000786811"/>
    </source>
</evidence>
<evidence type="ECO:0000256" key="7">
    <source>
        <dbReference type="ARBA" id="ARBA00048612"/>
    </source>
</evidence>
<comment type="similarity">
    <text evidence="8">Belongs to the class I-like SAM-binding methyltransferase superfamily.</text>
</comment>
<dbReference type="GO" id="GO:0032259">
    <property type="term" value="P:methylation"/>
    <property type="evidence" value="ECO:0007669"/>
    <property type="project" value="UniProtKB-KW"/>
</dbReference>
<dbReference type="Pfam" id="PF17286">
    <property type="entry name" value="PRMT5_C"/>
    <property type="match status" value="1"/>
</dbReference>
<feature type="binding site" evidence="10">
    <location>
        <begin position="319"/>
        <end position="320"/>
    </location>
    <ligand>
        <name>S-adenosyl-L-methionine</name>
        <dbReference type="ChEBI" id="CHEBI:59789"/>
    </ligand>
</feature>
<protein>
    <recommendedName>
        <fullName evidence="8">Protein arginine N-methyltransferase</fullName>
    </recommendedName>
</protein>
<dbReference type="InterPro" id="IPR007857">
    <property type="entry name" value="Arg_MeTrfase_PRMT5"/>
</dbReference>
<dbReference type="AlphaFoldDB" id="A0A8J2H8B1"/>
<dbReference type="InterPro" id="IPR029063">
    <property type="entry name" value="SAM-dependent_MTases_sf"/>
</dbReference>
<dbReference type="OrthoDB" id="1368803at2759"/>
<dbReference type="InterPro" id="IPR035075">
    <property type="entry name" value="PRMT5"/>
</dbReference>
<dbReference type="InterPro" id="IPR025799">
    <property type="entry name" value="Arg_MeTrfase"/>
</dbReference>
<evidence type="ECO:0000256" key="2">
    <source>
        <dbReference type="ARBA" id="ARBA00022679"/>
    </source>
</evidence>
<dbReference type="Pfam" id="PF17285">
    <property type="entry name" value="PRMT5_TIM"/>
    <property type="match status" value="1"/>
</dbReference>
<keyword evidence="2 8" id="KW-0808">Transferase</keyword>
<reference evidence="15" key="1">
    <citation type="submission" date="2021-04" db="EMBL/GenBank/DDBJ databases">
        <authorList>
            <person name="Chebbi M.A.C M."/>
        </authorList>
    </citation>
    <scope>NUCLEOTIDE SEQUENCE</scope>
</reference>
<dbReference type="Proteomes" id="UP000786811">
    <property type="component" value="Unassembled WGS sequence"/>
</dbReference>
<dbReference type="Gene3D" id="3.20.20.150">
    <property type="entry name" value="Divalent-metal-dependent TIM barrel enzymes"/>
    <property type="match status" value="1"/>
</dbReference>
<comment type="catalytic activity">
    <reaction evidence="7">
        <text>L-arginyl-[protein] + 2 S-adenosyl-L-methionine = N(omega),N(omega)'-dimethyl-L-arginyl-[protein] + 2 S-adenosyl-L-homocysteine + 2 H(+)</text>
        <dbReference type="Rhea" id="RHEA:48108"/>
        <dbReference type="Rhea" id="RHEA-COMP:10532"/>
        <dbReference type="Rhea" id="RHEA-COMP:11992"/>
        <dbReference type="ChEBI" id="CHEBI:15378"/>
        <dbReference type="ChEBI" id="CHEBI:29965"/>
        <dbReference type="ChEBI" id="CHEBI:57856"/>
        <dbReference type="ChEBI" id="CHEBI:59789"/>
        <dbReference type="ChEBI" id="CHEBI:88221"/>
        <dbReference type="EC" id="2.1.1.320"/>
    </reaction>
</comment>
<dbReference type="Gene3D" id="3.40.50.150">
    <property type="entry name" value="Vaccinia Virus protein VP39"/>
    <property type="match status" value="1"/>
</dbReference>
<keyword evidence="4" id="KW-0156">Chromatin regulator</keyword>
<proteinExistence type="inferred from homology"/>
<evidence type="ECO:0000313" key="15">
    <source>
        <dbReference type="EMBL" id="CAG5082315.1"/>
    </source>
</evidence>
<feature type="binding site" evidence="10">
    <location>
        <position position="377"/>
    </location>
    <ligand>
        <name>S-adenosyl-L-methionine</name>
        <dbReference type="ChEBI" id="CHEBI:59789"/>
    </ligand>
</feature>
<dbReference type="GO" id="GO:0006355">
    <property type="term" value="P:regulation of DNA-templated transcription"/>
    <property type="evidence" value="ECO:0007669"/>
    <property type="project" value="TreeGrafter"/>
</dbReference>
<dbReference type="FunFam" id="3.40.50.150:FF:000029">
    <property type="entry name" value="Protein arginine N-methyltransferase 5"/>
    <property type="match status" value="1"/>
</dbReference>
<keyword evidence="16" id="KW-1185">Reference proteome</keyword>
<dbReference type="Pfam" id="PF05185">
    <property type="entry name" value="PRMT5"/>
    <property type="match status" value="1"/>
</dbReference>
<evidence type="ECO:0000256" key="11">
    <source>
        <dbReference type="PIRSR" id="PIRSR015894-3"/>
    </source>
</evidence>
<name>A0A8J2H8B1_COTCN</name>
<keyword evidence="3 8" id="KW-0949">S-adenosyl-L-methionine</keyword>
<dbReference type="GO" id="GO:0005634">
    <property type="term" value="C:nucleus"/>
    <property type="evidence" value="ECO:0007669"/>
    <property type="project" value="TreeGrafter"/>
</dbReference>
<keyword evidence="5" id="KW-0805">Transcription regulation</keyword>
<evidence type="ECO:0000259" key="13">
    <source>
        <dbReference type="Pfam" id="PF17285"/>
    </source>
</evidence>
<feature type="domain" description="PRMT5 arginine-N-methyltransferase" evidence="12">
    <location>
        <begin position="285"/>
        <end position="449"/>
    </location>
</feature>
<dbReference type="InterPro" id="IPR035248">
    <property type="entry name" value="PRMT5_C"/>
</dbReference>
<dbReference type="SUPFAM" id="SSF53335">
    <property type="entry name" value="S-adenosyl-L-methionine-dependent methyltransferases"/>
    <property type="match status" value="1"/>
</dbReference>
<evidence type="ECO:0000256" key="3">
    <source>
        <dbReference type="ARBA" id="ARBA00022691"/>
    </source>
</evidence>
<dbReference type="CDD" id="cd02440">
    <property type="entry name" value="AdoMet_MTases"/>
    <property type="match status" value="1"/>
</dbReference>
<feature type="active site" description="Proton donor/acceptor" evidence="9">
    <location>
        <position position="420"/>
    </location>
</feature>
<keyword evidence="6" id="KW-0804">Transcription</keyword>